<evidence type="ECO:0000256" key="1">
    <source>
        <dbReference type="ARBA" id="ARBA00001362"/>
    </source>
</evidence>
<sequence length="231" mass="26013">MRLKRLLPILPLLIALLVALLPAPAPAQPRPEGFVTVNDFLPTAAVDVKYYTGDNFVGARVDGYLAPKVILTVEAATALKAVQAYLAPFGLSLKLFDGYRPQRAVDHFVRWAEDLDDTRTKAAHYPDVEKRNLFNDGYIAARSGHSRGSTIDLTIIDKETGEELDMGTPFDFFGLESWPDHAGFTAQVRANRALLRATMILHGFKPYEAEWWHFTLRNEPYPETYFDFPVE</sequence>
<dbReference type="GO" id="GO:0071555">
    <property type="term" value="P:cell wall organization"/>
    <property type="evidence" value="ECO:0007669"/>
    <property type="project" value="UniProtKB-KW"/>
</dbReference>
<dbReference type="HAMAP" id="MF_01924">
    <property type="entry name" value="A_A_dipeptidase"/>
    <property type="match status" value="1"/>
</dbReference>
<keyword evidence="5 9" id="KW-0862">Zinc</keyword>
<feature type="binding site" evidence="9">
    <location>
        <position position="145"/>
    </location>
    <ligand>
        <name>Zn(2+)</name>
        <dbReference type="ChEBI" id="CHEBI:29105"/>
        <note>catalytic</note>
    </ligand>
</feature>
<keyword evidence="2 9" id="KW-0645">Protease</keyword>
<feature type="chain" id="PRO_5044548139" description="D-alanyl-D-alanine dipeptidase" evidence="11">
    <location>
        <begin position="28"/>
        <end position="231"/>
    </location>
</feature>
<dbReference type="GO" id="GO:0160237">
    <property type="term" value="F:D-Ala-D-Ala dipeptidase activity"/>
    <property type="evidence" value="ECO:0007669"/>
    <property type="project" value="UniProtKB-EC"/>
</dbReference>
<evidence type="ECO:0000256" key="7">
    <source>
        <dbReference type="ARBA" id="ARBA00023049"/>
    </source>
</evidence>
<dbReference type="EC" id="3.4.13.22" evidence="9 10"/>
<name>A0A126QL16_9BACT</name>
<dbReference type="Pfam" id="PF01427">
    <property type="entry name" value="Peptidase_M15"/>
    <property type="match status" value="1"/>
</dbReference>
<keyword evidence="4 9" id="KW-0378">Hydrolase</keyword>
<dbReference type="InterPro" id="IPR000755">
    <property type="entry name" value="A_A_dipeptidase"/>
</dbReference>
<evidence type="ECO:0000256" key="8">
    <source>
        <dbReference type="ARBA" id="ARBA00023316"/>
    </source>
</evidence>
<dbReference type="AlphaFoldDB" id="A0A126QL16"/>
<comment type="similarity">
    <text evidence="9 10">Belongs to the peptidase M15D family.</text>
</comment>
<evidence type="ECO:0000256" key="5">
    <source>
        <dbReference type="ARBA" id="ARBA00022833"/>
    </source>
</evidence>
<keyword evidence="3 9" id="KW-0479">Metal-binding</keyword>
<gene>
    <name evidence="12" type="ORF">AWY79_05810</name>
    <name evidence="13" type="ORF">EDC59_10132</name>
</gene>
<dbReference type="CDD" id="cd14817">
    <property type="entry name" value="D-Ala-D-Ala_dipeptidase_VanX"/>
    <property type="match status" value="1"/>
</dbReference>
<dbReference type="PANTHER" id="PTHR43126">
    <property type="entry name" value="D-ALANYL-D-ALANINE DIPEPTIDASE"/>
    <property type="match status" value="1"/>
</dbReference>
<proteinExistence type="inferred from homology"/>
<dbReference type="Gene3D" id="3.30.1380.10">
    <property type="match status" value="1"/>
</dbReference>
<evidence type="ECO:0000256" key="2">
    <source>
        <dbReference type="ARBA" id="ARBA00022670"/>
    </source>
</evidence>
<dbReference type="PIRSF" id="PIRSF026671">
    <property type="entry name" value="AA_dipeptidase"/>
    <property type="match status" value="1"/>
</dbReference>
<dbReference type="GO" id="GO:0008237">
    <property type="term" value="F:metallopeptidase activity"/>
    <property type="evidence" value="ECO:0007669"/>
    <property type="project" value="UniProtKB-KW"/>
</dbReference>
<evidence type="ECO:0000256" key="3">
    <source>
        <dbReference type="ARBA" id="ARBA00022723"/>
    </source>
</evidence>
<evidence type="ECO:0000256" key="11">
    <source>
        <dbReference type="SAM" id="SignalP"/>
    </source>
</evidence>
<evidence type="ECO:0000256" key="6">
    <source>
        <dbReference type="ARBA" id="ARBA00022997"/>
    </source>
</evidence>
<evidence type="ECO:0000256" key="9">
    <source>
        <dbReference type="HAMAP-Rule" id="MF_01924"/>
    </source>
</evidence>
<keyword evidence="8 10" id="KW-0961">Cell wall biogenesis/degradation</keyword>
<dbReference type="SUPFAM" id="SSF55166">
    <property type="entry name" value="Hedgehog/DD-peptidase"/>
    <property type="match status" value="1"/>
</dbReference>
<keyword evidence="14" id="KW-1185">Reference proteome</keyword>
<comment type="function">
    <text evidence="9 10">Catalyzes hydrolysis of the D-alanyl-D-alanine dipeptide.</text>
</comment>
<dbReference type="EMBL" id="CP014206">
    <property type="protein sequence ID" value="AMK10661.1"/>
    <property type="molecule type" value="Genomic_DNA"/>
</dbReference>
<dbReference type="KEGG" id="dej:AWY79_05810"/>
<comment type="cofactor">
    <cofactor evidence="9">
        <name>Zn(2+)</name>
        <dbReference type="ChEBI" id="CHEBI:29105"/>
    </cofactor>
    <text evidence="9">Binds 1 zinc ion per subunit.</text>
</comment>
<comment type="catalytic activity">
    <reaction evidence="1 9 10">
        <text>D-alanyl-D-alanine + H2O = 2 D-alanine</text>
        <dbReference type="Rhea" id="RHEA:20661"/>
        <dbReference type="ChEBI" id="CHEBI:15377"/>
        <dbReference type="ChEBI" id="CHEBI:57416"/>
        <dbReference type="ChEBI" id="CHEBI:57822"/>
        <dbReference type="EC" id="3.4.13.22"/>
    </reaction>
</comment>
<reference evidence="12 14" key="1">
    <citation type="journal article" date="2016" name="Front. Microbiol.">
        <title>Genome Sequence of the Piezophilic, Mesophilic Sulfate-Reducing Bacterium Desulfovibrio indicus J2T.</title>
        <authorList>
            <person name="Cao J."/>
            <person name="Maignien L."/>
            <person name="Shao Z."/>
            <person name="Alain K."/>
            <person name="Jebbar M."/>
        </authorList>
    </citation>
    <scope>NUCLEOTIDE SEQUENCE [LARGE SCALE GENOMIC DNA]</scope>
    <source>
        <strain evidence="12 14">J2</strain>
    </source>
</reference>
<dbReference type="InterPro" id="IPR009045">
    <property type="entry name" value="Zn_M74/Hedgehog-like"/>
</dbReference>
<feature type="signal peptide" evidence="11">
    <location>
        <begin position="1"/>
        <end position="27"/>
    </location>
</feature>
<evidence type="ECO:0000313" key="14">
    <source>
        <dbReference type="Proteomes" id="UP000055611"/>
    </source>
</evidence>
<feature type="binding site" evidence="9">
    <location>
        <position position="152"/>
    </location>
    <ligand>
        <name>Zn(2+)</name>
        <dbReference type="ChEBI" id="CHEBI:29105"/>
        <note>catalytic</note>
    </ligand>
</feature>
<dbReference type="PANTHER" id="PTHR43126:SF1">
    <property type="entry name" value="D-ALANYL-D-ALANINE DIPEPTIDASE"/>
    <property type="match status" value="1"/>
</dbReference>
<accession>A0A126QL16</accession>
<dbReference type="GO" id="GO:0008270">
    <property type="term" value="F:zinc ion binding"/>
    <property type="evidence" value="ECO:0007669"/>
    <property type="project" value="UniProtKB-UniRule"/>
</dbReference>
<feature type="site" description="Transition state stabilizer" evidence="9">
    <location>
        <position position="100"/>
    </location>
</feature>
<evidence type="ECO:0000313" key="12">
    <source>
        <dbReference type="EMBL" id="AMK10661.1"/>
    </source>
</evidence>
<protein>
    <recommendedName>
        <fullName evidence="9 10">D-alanyl-D-alanine dipeptidase</fullName>
        <shortName evidence="9 10">D-Ala-D-Ala dipeptidase</shortName>
        <ecNumber evidence="9 10">3.4.13.22</ecNumber>
    </recommendedName>
</protein>
<dbReference type="EMBL" id="SOBK01000001">
    <property type="protein sequence ID" value="TDT91635.1"/>
    <property type="molecule type" value="Genomic_DNA"/>
</dbReference>
<keyword evidence="7 9" id="KW-0482">Metalloprotease</keyword>
<dbReference type="Proteomes" id="UP000055611">
    <property type="component" value="Chromosome"/>
</dbReference>
<evidence type="ECO:0000256" key="4">
    <source>
        <dbReference type="ARBA" id="ARBA00022801"/>
    </source>
</evidence>
<dbReference type="OrthoDB" id="9801430at2"/>
<reference evidence="13 15" key="2">
    <citation type="submission" date="2019-03" db="EMBL/GenBank/DDBJ databases">
        <title>Genomic Encyclopedia of Type Strains, Phase IV (KMG-IV): sequencing the most valuable type-strain genomes for metagenomic binning, comparative biology and taxonomic classification.</title>
        <authorList>
            <person name="Goeker M."/>
        </authorList>
    </citation>
    <scope>NUCLEOTIDE SEQUENCE [LARGE SCALE GENOMIC DNA]</scope>
    <source>
        <strain evidence="13 15">DSM 101483</strain>
    </source>
</reference>
<evidence type="ECO:0000313" key="15">
    <source>
        <dbReference type="Proteomes" id="UP000295506"/>
    </source>
</evidence>
<evidence type="ECO:0000313" key="13">
    <source>
        <dbReference type="EMBL" id="TDT91635.1"/>
    </source>
</evidence>
<dbReference type="RefSeq" id="WP_078063637.1">
    <property type="nucleotide sequence ID" value="NZ_CP014206.1"/>
</dbReference>
<feature type="binding site" evidence="9">
    <location>
        <position position="213"/>
    </location>
    <ligand>
        <name>Zn(2+)</name>
        <dbReference type="ChEBI" id="CHEBI:29105"/>
        <note>catalytic</note>
    </ligand>
</feature>
<feature type="active site" description="Proton donor/acceptor" evidence="9">
    <location>
        <position position="210"/>
    </location>
</feature>
<dbReference type="Proteomes" id="UP000295506">
    <property type="component" value="Unassembled WGS sequence"/>
</dbReference>
<organism evidence="13 15">
    <name type="scientific">Pseudodesulfovibrio indicus</name>
    <dbReference type="NCBI Taxonomy" id="1716143"/>
    <lineage>
        <taxon>Bacteria</taxon>
        <taxon>Pseudomonadati</taxon>
        <taxon>Thermodesulfobacteriota</taxon>
        <taxon>Desulfovibrionia</taxon>
        <taxon>Desulfovibrionales</taxon>
        <taxon>Desulfovibrionaceae</taxon>
    </lineage>
</organism>
<dbReference type="GO" id="GO:0006508">
    <property type="term" value="P:proteolysis"/>
    <property type="evidence" value="ECO:0007669"/>
    <property type="project" value="UniProtKB-KW"/>
</dbReference>
<keyword evidence="6 9" id="KW-0224">Dipeptidase</keyword>
<keyword evidence="11" id="KW-0732">Signal</keyword>
<evidence type="ECO:0000256" key="10">
    <source>
        <dbReference type="PIRNR" id="PIRNR026671"/>
    </source>
</evidence>